<evidence type="ECO:0000256" key="1">
    <source>
        <dbReference type="ARBA" id="ARBA00004141"/>
    </source>
</evidence>
<dbReference type="SUPFAM" id="SSF46934">
    <property type="entry name" value="UBA-like"/>
    <property type="match status" value="1"/>
</dbReference>
<keyword evidence="2 5" id="KW-0812">Transmembrane</keyword>
<dbReference type="Gene3D" id="1.20.1540.10">
    <property type="entry name" value="Rhomboid-like"/>
    <property type="match status" value="1"/>
</dbReference>
<dbReference type="PANTHER" id="PTHR43066">
    <property type="entry name" value="RHOMBOID-RELATED PROTEIN"/>
    <property type="match status" value="1"/>
</dbReference>
<dbReference type="Pfam" id="PF01694">
    <property type="entry name" value="Rhomboid"/>
    <property type="match status" value="1"/>
</dbReference>
<dbReference type="CDD" id="cd14279">
    <property type="entry name" value="CUE"/>
    <property type="match status" value="1"/>
</dbReference>
<sequence length="314" mass="35537">MSFEHAPVTKGLMLGAALGSIAVGIFDLKYYMHLQLVPHISKYHQYWRLFSHHLVCANSSDLLLVELVLYNASVRIERTFGSAKFASFLTISVLVSTITTFLSLLLLHALHVGTFFNVVPAGPIAIIFSILYQYVRLVPDAYQMKVFGLDLNDKIWVYIFAAQLAISQFPPTLLPTIVGFHTGYLYRSDILQLKSWRIPNRVQSFCEVWIAPWLGEGGTVRRTNRVLPEARQRQRAESTQANEEEVVTTARRQPLTDPLERLRRQRETAQQQADIQTLSGMFPNVRRNVIEDVLQRSPNVEAAAALLLSSQGNL</sequence>
<feature type="transmembrane region" description="Helical" evidence="5">
    <location>
        <begin position="114"/>
        <end position="135"/>
    </location>
</feature>
<feature type="domain" description="CUE" evidence="6">
    <location>
        <begin position="270"/>
        <end position="314"/>
    </location>
</feature>
<dbReference type="InterPro" id="IPR003892">
    <property type="entry name" value="CUE"/>
</dbReference>
<dbReference type="SUPFAM" id="SSF144091">
    <property type="entry name" value="Rhomboid-like"/>
    <property type="match status" value="1"/>
</dbReference>
<evidence type="ECO:0000313" key="8">
    <source>
        <dbReference type="Proteomes" id="UP000015241"/>
    </source>
</evidence>
<feature type="transmembrane region" description="Helical" evidence="5">
    <location>
        <begin position="155"/>
        <end position="186"/>
    </location>
</feature>
<evidence type="ECO:0000256" key="3">
    <source>
        <dbReference type="ARBA" id="ARBA00022989"/>
    </source>
</evidence>
<keyword evidence="8" id="KW-1185">Reference proteome</keyword>
<evidence type="ECO:0000313" key="7">
    <source>
        <dbReference type="EMBL" id="EPS98752.1"/>
    </source>
</evidence>
<dbReference type="FunCoup" id="S8E1Y7">
    <property type="interactions" value="9"/>
</dbReference>
<dbReference type="PANTHER" id="PTHR43066:SF21">
    <property type="entry name" value="UBIQUITIN-ASSOCIATED DOMAIN-CONTAINING PROTEIN 2"/>
    <property type="match status" value="1"/>
</dbReference>
<keyword evidence="3 5" id="KW-1133">Transmembrane helix</keyword>
<dbReference type="OrthoDB" id="272778at2759"/>
<dbReference type="GO" id="GO:0004252">
    <property type="term" value="F:serine-type endopeptidase activity"/>
    <property type="evidence" value="ECO:0007669"/>
    <property type="project" value="InterPro"/>
</dbReference>
<dbReference type="Gene3D" id="1.10.8.10">
    <property type="entry name" value="DNA helicase RuvA subunit, C-terminal domain"/>
    <property type="match status" value="1"/>
</dbReference>
<protein>
    <recommendedName>
        <fullName evidence="6">CUE domain-containing protein</fullName>
    </recommendedName>
</protein>
<evidence type="ECO:0000256" key="2">
    <source>
        <dbReference type="ARBA" id="ARBA00022692"/>
    </source>
</evidence>
<comment type="subcellular location">
    <subcellularLocation>
        <location evidence="1">Membrane</location>
        <topology evidence="1">Multi-pass membrane protein</topology>
    </subcellularLocation>
</comment>
<feature type="transmembrane region" description="Helical" evidence="5">
    <location>
        <begin position="12"/>
        <end position="32"/>
    </location>
</feature>
<dbReference type="Proteomes" id="UP000015241">
    <property type="component" value="Unassembled WGS sequence"/>
</dbReference>
<feature type="transmembrane region" description="Helical" evidence="5">
    <location>
        <begin position="85"/>
        <end position="107"/>
    </location>
</feature>
<dbReference type="HOGENOM" id="CLU_057574_2_0_1"/>
<evidence type="ECO:0000256" key="4">
    <source>
        <dbReference type="ARBA" id="ARBA00023136"/>
    </source>
</evidence>
<dbReference type="GO" id="GO:0016020">
    <property type="term" value="C:membrane"/>
    <property type="evidence" value="ECO:0007669"/>
    <property type="project" value="UniProtKB-SubCell"/>
</dbReference>
<reference evidence="7 8" key="1">
    <citation type="journal article" date="2012" name="Science">
        <title>The Paleozoic origin of enzymatic lignin decomposition reconstructed from 31 fungal genomes.</title>
        <authorList>
            <person name="Floudas D."/>
            <person name="Binder M."/>
            <person name="Riley R."/>
            <person name="Barry K."/>
            <person name="Blanchette R.A."/>
            <person name="Henrissat B."/>
            <person name="Martinez A.T."/>
            <person name="Otillar R."/>
            <person name="Spatafora J.W."/>
            <person name="Yadav J.S."/>
            <person name="Aerts A."/>
            <person name="Benoit I."/>
            <person name="Boyd A."/>
            <person name="Carlson A."/>
            <person name="Copeland A."/>
            <person name="Coutinho P.M."/>
            <person name="de Vries R.P."/>
            <person name="Ferreira P."/>
            <person name="Findley K."/>
            <person name="Foster B."/>
            <person name="Gaskell J."/>
            <person name="Glotzer D."/>
            <person name="Gorecki P."/>
            <person name="Heitman J."/>
            <person name="Hesse C."/>
            <person name="Hori C."/>
            <person name="Igarashi K."/>
            <person name="Jurgens J.A."/>
            <person name="Kallen N."/>
            <person name="Kersten P."/>
            <person name="Kohler A."/>
            <person name="Kuees U."/>
            <person name="Kumar T.K.A."/>
            <person name="Kuo A."/>
            <person name="LaButti K."/>
            <person name="Larrondo L.F."/>
            <person name="Lindquist E."/>
            <person name="Ling A."/>
            <person name="Lombard V."/>
            <person name="Lucas S."/>
            <person name="Lundell T."/>
            <person name="Martin R."/>
            <person name="McLaughlin D.J."/>
            <person name="Morgenstern I."/>
            <person name="Morin E."/>
            <person name="Murat C."/>
            <person name="Nagy L.G."/>
            <person name="Nolan M."/>
            <person name="Ohm R.A."/>
            <person name="Patyshakuliyeva A."/>
            <person name="Rokas A."/>
            <person name="Ruiz-Duenas F.J."/>
            <person name="Sabat G."/>
            <person name="Salamov A."/>
            <person name="Samejima M."/>
            <person name="Schmutz J."/>
            <person name="Slot J.C."/>
            <person name="St John F."/>
            <person name="Stenlid J."/>
            <person name="Sun H."/>
            <person name="Sun S."/>
            <person name="Syed K."/>
            <person name="Tsang A."/>
            <person name="Wiebenga A."/>
            <person name="Young D."/>
            <person name="Pisabarro A."/>
            <person name="Eastwood D.C."/>
            <person name="Martin F."/>
            <person name="Cullen D."/>
            <person name="Grigoriev I.V."/>
            <person name="Hibbett D.S."/>
        </authorList>
    </citation>
    <scope>NUCLEOTIDE SEQUENCE</scope>
    <source>
        <strain evidence="8">FP-58527</strain>
    </source>
</reference>
<organism evidence="7 8">
    <name type="scientific">Fomitopsis schrenkii</name>
    <name type="common">Brown rot fungus</name>
    <dbReference type="NCBI Taxonomy" id="2126942"/>
    <lineage>
        <taxon>Eukaryota</taxon>
        <taxon>Fungi</taxon>
        <taxon>Dikarya</taxon>
        <taxon>Basidiomycota</taxon>
        <taxon>Agaricomycotina</taxon>
        <taxon>Agaricomycetes</taxon>
        <taxon>Polyporales</taxon>
        <taxon>Fomitopsis</taxon>
    </lineage>
</organism>
<dbReference type="InterPro" id="IPR022764">
    <property type="entry name" value="Peptidase_S54_rhomboid_dom"/>
</dbReference>
<dbReference type="STRING" id="743788.S8E1Y7"/>
<dbReference type="GO" id="GO:0043130">
    <property type="term" value="F:ubiquitin binding"/>
    <property type="evidence" value="ECO:0007669"/>
    <property type="project" value="InterPro"/>
</dbReference>
<evidence type="ECO:0000259" key="6">
    <source>
        <dbReference type="PROSITE" id="PS51140"/>
    </source>
</evidence>
<keyword evidence="4 5" id="KW-0472">Membrane</keyword>
<dbReference type="AlphaFoldDB" id="S8E1Y7"/>
<accession>S8E1Y7</accession>
<dbReference type="InterPro" id="IPR009060">
    <property type="entry name" value="UBA-like_sf"/>
</dbReference>
<name>S8E1Y7_FOMSC</name>
<dbReference type="Pfam" id="PF02845">
    <property type="entry name" value="CUE"/>
    <property type="match status" value="1"/>
</dbReference>
<proteinExistence type="predicted"/>
<dbReference type="EMBL" id="KE504162">
    <property type="protein sequence ID" value="EPS98752.1"/>
    <property type="molecule type" value="Genomic_DNA"/>
</dbReference>
<dbReference type="eggNOG" id="KOG4463">
    <property type="taxonomic scope" value="Eukaryota"/>
</dbReference>
<dbReference type="SMART" id="SM01160">
    <property type="entry name" value="DUF1751"/>
    <property type="match status" value="1"/>
</dbReference>
<evidence type="ECO:0000256" key="5">
    <source>
        <dbReference type="SAM" id="Phobius"/>
    </source>
</evidence>
<dbReference type="InParanoid" id="S8E1Y7"/>
<dbReference type="InterPro" id="IPR035952">
    <property type="entry name" value="Rhomboid-like_sf"/>
</dbReference>
<dbReference type="PROSITE" id="PS51140">
    <property type="entry name" value="CUE"/>
    <property type="match status" value="1"/>
</dbReference>
<gene>
    <name evidence="7" type="ORF">FOMPIDRAFT_1061153</name>
</gene>